<feature type="region of interest" description="Disordered" evidence="1">
    <location>
        <begin position="40"/>
        <end position="72"/>
    </location>
</feature>
<accession>A0ABP9DM96</accession>
<evidence type="ECO:0000313" key="2">
    <source>
        <dbReference type="EMBL" id="GAA4849726.1"/>
    </source>
</evidence>
<evidence type="ECO:0000313" key="3">
    <source>
        <dbReference type="Proteomes" id="UP001501752"/>
    </source>
</evidence>
<comment type="caution">
    <text evidence="2">The sequence shown here is derived from an EMBL/GenBank/DDBJ whole genome shotgun (WGS) entry which is preliminary data.</text>
</comment>
<feature type="compositionally biased region" description="Low complexity" evidence="1">
    <location>
        <begin position="40"/>
        <end position="56"/>
    </location>
</feature>
<dbReference type="EMBL" id="BAABIS010000001">
    <property type="protein sequence ID" value="GAA4849726.1"/>
    <property type="molecule type" value="Genomic_DNA"/>
</dbReference>
<evidence type="ECO:0000256" key="1">
    <source>
        <dbReference type="SAM" id="MobiDB-lite"/>
    </source>
</evidence>
<organism evidence="2 3">
    <name type="scientific">Kitasatospora terrestris</name>
    <dbReference type="NCBI Taxonomy" id="258051"/>
    <lineage>
        <taxon>Bacteria</taxon>
        <taxon>Bacillati</taxon>
        <taxon>Actinomycetota</taxon>
        <taxon>Actinomycetes</taxon>
        <taxon>Kitasatosporales</taxon>
        <taxon>Streptomycetaceae</taxon>
        <taxon>Kitasatospora</taxon>
    </lineage>
</organism>
<dbReference type="Pfam" id="PF13822">
    <property type="entry name" value="ACC_epsilon"/>
    <property type="match status" value="1"/>
</dbReference>
<sequence>MTTATPEELVLKVVRGNPHPEEIAIATAALLALARIRAEAGHPAAGPGRARPTGTGWHPDPGYGPPGSWAAA</sequence>
<dbReference type="Proteomes" id="UP001501752">
    <property type="component" value="Unassembled WGS sequence"/>
</dbReference>
<dbReference type="InterPro" id="IPR032716">
    <property type="entry name" value="ACC_epsilon"/>
</dbReference>
<protein>
    <recommendedName>
        <fullName evidence="4">Acyl-CoA carboxylase subunit epsilon</fullName>
    </recommendedName>
</protein>
<gene>
    <name evidence="2" type="ORF">GCM10023235_28300</name>
</gene>
<evidence type="ECO:0008006" key="4">
    <source>
        <dbReference type="Google" id="ProtNLM"/>
    </source>
</evidence>
<name>A0ABP9DM96_9ACTN</name>
<keyword evidence="3" id="KW-1185">Reference proteome</keyword>
<reference evidence="3" key="1">
    <citation type="journal article" date="2019" name="Int. J. Syst. Evol. Microbiol.">
        <title>The Global Catalogue of Microorganisms (GCM) 10K type strain sequencing project: providing services to taxonomists for standard genome sequencing and annotation.</title>
        <authorList>
            <consortium name="The Broad Institute Genomics Platform"/>
            <consortium name="The Broad Institute Genome Sequencing Center for Infectious Disease"/>
            <person name="Wu L."/>
            <person name="Ma J."/>
        </authorList>
    </citation>
    <scope>NUCLEOTIDE SEQUENCE [LARGE SCALE GENOMIC DNA]</scope>
    <source>
        <strain evidence="3">JCM 13006</strain>
    </source>
</reference>
<dbReference type="RefSeq" id="WP_345697178.1">
    <property type="nucleotide sequence ID" value="NZ_BAABIS010000001.1"/>
</dbReference>
<proteinExistence type="predicted"/>